<dbReference type="InterPro" id="IPR027359">
    <property type="entry name" value="Volt_channel_dom_sf"/>
</dbReference>
<reference evidence="7 8" key="1">
    <citation type="submission" date="2018-12" db="EMBL/GenBank/DDBJ databases">
        <title>The complete genome of the methanogenic archaea of the candidate phylum Verstraetearchaeota, obtained from the metagenome of underground thermal water.</title>
        <authorList>
            <person name="Kadnikov V.V."/>
            <person name="Mardanov A.V."/>
            <person name="Beletsky A.V."/>
            <person name="Karnachuk O.V."/>
            <person name="Ravin N.V."/>
        </authorList>
    </citation>
    <scope>NUCLEOTIDE SEQUENCE [LARGE SCALE GENOMIC DNA]</scope>
    <source>
        <strain evidence="7">Ch88</strain>
    </source>
</reference>
<dbReference type="PANTHER" id="PTHR30221:SF1">
    <property type="entry name" value="SMALL-CONDUCTANCE MECHANOSENSITIVE CHANNEL"/>
    <property type="match status" value="1"/>
</dbReference>
<dbReference type="Proteomes" id="UP000288215">
    <property type="component" value="Unassembled WGS sequence"/>
</dbReference>
<dbReference type="Gene3D" id="1.20.120.350">
    <property type="entry name" value="Voltage-gated potassium channels. Chain C"/>
    <property type="match status" value="1"/>
</dbReference>
<dbReference type="SUPFAM" id="SSF50182">
    <property type="entry name" value="Sm-like ribonucleoproteins"/>
    <property type="match status" value="1"/>
</dbReference>
<feature type="transmembrane region" description="Helical" evidence="5">
    <location>
        <begin position="36"/>
        <end position="55"/>
    </location>
</feature>
<dbReference type="InterPro" id="IPR045275">
    <property type="entry name" value="MscS_archaea/bacteria_type"/>
</dbReference>
<feature type="domain" description="Mechanosensitive ion channel MscS" evidence="6">
    <location>
        <begin position="243"/>
        <end position="312"/>
    </location>
</feature>
<feature type="transmembrane region" description="Helical" evidence="5">
    <location>
        <begin position="160"/>
        <end position="186"/>
    </location>
</feature>
<keyword evidence="4 5" id="KW-0472">Membrane</keyword>
<dbReference type="Gene3D" id="2.30.30.60">
    <property type="match status" value="1"/>
</dbReference>
<evidence type="ECO:0000313" key="8">
    <source>
        <dbReference type="Proteomes" id="UP000288215"/>
    </source>
</evidence>
<dbReference type="InterPro" id="IPR006685">
    <property type="entry name" value="MscS_channel_2nd"/>
</dbReference>
<dbReference type="SUPFAM" id="SSF81324">
    <property type="entry name" value="Voltage-gated potassium channels"/>
    <property type="match status" value="1"/>
</dbReference>
<keyword evidence="3 5" id="KW-1133">Transmembrane helix</keyword>
<name>A0A3S3SRW0_METS7</name>
<dbReference type="AlphaFoldDB" id="A0A3S3SRW0"/>
<comment type="subcellular location">
    <subcellularLocation>
        <location evidence="1">Membrane</location>
        <topology evidence="1">Multi-pass membrane protein</topology>
    </subcellularLocation>
</comment>
<sequence length="435" mass="48992">MKSGALYELAMAILAVISILLLLVDFTVQLEPRWRQLVYIADLLICIVFAIDFAFDLRSEKDKLRYLKWHWIDLLGIVPAYAFAFFETITIIGAGLRSLRFIRLARFIAVVLRMRRSKMLLKVEKPSKRGLLTYASAASLVSVFYLIFLPELESLPYSQYIIESILSVLILLVALILSELVYILLVSKIDDFHSRVSVGRLVKAVFILLAFAAIISFIFQELLIFVTSFGVIGLILSYSLAPVISNFFAWVYINVRKTYMIGDSVKIGDVRGIVTDIGYLMTTLIEIGDESSFWSVTGRLLTIPNSTVLSEIVAVYGSRLSPVRVGAVTFNLAYESDLGAVKEMVVRCVSEYIRPEVESMLKACESANCAPMFRNVIEAGPRVIFTPEASWINVTVLYPYPPSKLVRSMSDLTEIILKEMNRSPDIVKFPIGRNR</sequence>
<feature type="transmembrane region" description="Helical" evidence="5">
    <location>
        <begin position="6"/>
        <end position="24"/>
    </location>
</feature>
<dbReference type="InterPro" id="IPR023408">
    <property type="entry name" value="MscS_beta-dom_sf"/>
</dbReference>
<dbReference type="Pfam" id="PF00924">
    <property type="entry name" value="MS_channel_2nd"/>
    <property type="match status" value="1"/>
</dbReference>
<dbReference type="InterPro" id="IPR010920">
    <property type="entry name" value="LSM_dom_sf"/>
</dbReference>
<gene>
    <name evidence="7" type="ORF">Metus_1398</name>
</gene>
<feature type="transmembrane region" description="Helical" evidence="5">
    <location>
        <begin position="225"/>
        <end position="253"/>
    </location>
</feature>
<accession>A0A3S3SRW0</accession>
<evidence type="ECO:0000313" key="7">
    <source>
        <dbReference type="EMBL" id="RWX73424.1"/>
    </source>
</evidence>
<dbReference type="PANTHER" id="PTHR30221">
    <property type="entry name" value="SMALL-CONDUCTANCE MECHANOSENSITIVE CHANNEL"/>
    <property type="match status" value="1"/>
</dbReference>
<organism evidence="7 8">
    <name type="scientific">Methanosuratincola subterraneus</name>
    <dbReference type="NCBI Taxonomy" id="2593994"/>
    <lineage>
        <taxon>Archaea</taxon>
        <taxon>Thermoproteota</taxon>
        <taxon>Methanosuratincolia</taxon>
        <taxon>Candidatus Methanomethylicales</taxon>
        <taxon>Candidatus Methanomethylicaceae</taxon>
        <taxon>Candidatus Methanosuratincola (ex Vanwonterghem et al. 2016)</taxon>
    </lineage>
</organism>
<evidence type="ECO:0000256" key="2">
    <source>
        <dbReference type="ARBA" id="ARBA00022692"/>
    </source>
</evidence>
<feature type="transmembrane region" description="Helical" evidence="5">
    <location>
        <begin position="75"/>
        <end position="96"/>
    </location>
</feature>
<feature type="transmembrane region" description="Helical" evidence="5">
    <location>
        <begin position="131"/>
        <end position="148"/>
    </location>
</feature>
<evidence type="ECO:0000256" key="4">
    <source>
        <dbReference type="ARBA" id="ARBA00023136"/>
    </source>
</evidence>
<evidence type="ECO:0000256" key="3">
    <source>
        <dbReference type="ARBA" id="ARBA00022989"/>
    </source>
</evidence>
<dbReference type="GO" id="GO:0008381">
    <property type="term" value="F:mechanosensitive monoatomic ion channel activity"/>
    <property type="evidence" value="ECO:0007669"/>
    <property type="project" value="InterPro"/>
</dbReference>
<dbReference type="GO" id="GO:0016020">
    <property type="term" value="C:membrane"/>
    <property type="evidence" value="ECO:0007669"/>
    <property type="project" value="UniProtKB-SubCell"/>
</dbReference>
<dbReference type="EMBL" id="RXGA01000003">
    <property type="protein sequence ID" value="RWX73424.1"/>
    <property type="molecule type" value="Genomic_DNA"/>
</dbReference>
<evidence type="ECO:0000256" key="5">
    <source>
        <dbReference type="SAM" id="Phobius"/>
    </source>
</evidence>
<keyword evidence="2 5" id="KW-0812">Transmembrane</keyword>
<evidence type="ECO:0000256" key="1">
    <source>
        <dbReference type="ARBA" id="ARBA00004141"/>
    </source>
</evidence>
<comment type="caution">
    <text evidence="7">The sequence shown here is derived from an EMBL/GenBank/DDBJ whole genome shotgun (WGS) entry which is preliminary data.</text>
</comment>
<evidence type="ECO:0000259" key="6">
    <source>
        <dbReference type="Pfam" id="PF00924"/>
    </source>
</evidence>
<feature type="transmembrane region" description="Helical" evidence="5">
    <location>
        <begin position="198"/>
        <end position="219"/>
    </location>
</feature>
<proteinExistence type="predicted"/>
<protein>
    <recommendedName>
        <fullName evidence="6">Mechanosensitive ion channel MscS domain-containing protein</fullName>
    </recommendedName>
</protein>